<reference evidence="1" key="1">
    <citation type="journal article" date="2020" name="Stud. Mycol.">
        <title>101 Dothideomycetes genomes: a test case for predicting lifestyles and emergence of pathogens.</title>
        <authorList>
            <person name="Haridas S."/>
            <person name="Albert R."/>
            <person name="Binder M."/>
            <person name="Bloem J."/>
            <person name="Labutti K."/>
            <person name="Salamov A."/>
            <person name="Andreopoulos B."/>
            <person name="Baker S."/>
            <person name="Barry K."/>
            <person name="Bills G."/>
            <person name="Bluhm B."/>
            <person name="Cannon C."/>
            <person name="Castanera R."/>
            <person name="Culley D."/>
            <person name="Daum C."/>
            <person name="Ezra D."/>
            <person name="Gonzalez J."/>
            <person name="Henrissat B."/>
            <person name="Kuo A."/>
            <person name="Liang C."/>
            <person name="Lipzen A."/>
            <person name="Lutzoni F."/>
            <person name="Magnuson J."/>
            <person name="Mondo S."/>
            <person name="Nolan M."/>
            <person name="Ohm R."/>
            <person name="Pangilinan J."/>
            <person name="Park H.-J."/>
            <person name="Ramirez L."/>
            <person name="Alfaro M."/>
            <person name="Sun H."/>
            <person name="Tritt A."/>
            <person name="Yoshinaga Y."/>
            <person name="Zwiers L.-H."/>
            <person name="Turgeon B."/>
            <person name="Goodwin S."/>
            <person name="Spatafora J."/>
            <person name="Crous P."/>
            <person name="Grigoriev I."/>
        </authorList>
    </citation>
    <scope>NUCLEOTIDE SEQUENCE</scope>
    <source>
        <strain evidence="1">CBS 183.55</strain>
    </source>
</reference>
<dbReference type="Proteomes" id="UP000800082">
    <property type="component" value="Unassembled WGS sequence"/>
</dbReference>
<accession>A0A6A5REX7</accession>
<dbReference type="RefSeq" id="XP_033444510.1">
    <property type="nucleotide sequence ID" value="XM_033593898.1"/>
</dbReference>
<organism evidence="1 2">
    <name type="scientific">Didymella exigua CBS 183.55</name>
    <dbReference type="NCBI Taxonomy" id="1150837"/>
    <lineage>
        <taxon>Eukaryota</taxon>
        <taxon>Fungi</taxon>
        <taxon>Dikarya</taxon>
        <taxon>Ascomycota</taxon>
        <taxon>Pezizomycotina</taxon>
        <taxon>Dothideomycetes</taxon>
        <taxon>Pleosporomycetidae</taxon>
        <taxon>Pleosporales</taxon>
        <taxon>Pleosporineae</taxon>
        <taxon>Didymellaceae</taxon>
        <taxon>Didymella</taxon>
    </lineage>
</organism>
<evidence type="ECO:0000313" key="2">
    <source>
        <dbReference type="Proteomes" id="UP000800082"/>
    </source>
</evidence>
<dbReference type="EMBL" id="ML978995">
    <property type="protein sequence ID" value="KAF1924257.1"/>
    <property type="molecule type" value="Genomic_DNA"/>
</dbReference>
<sequence length="313" mass="34241">MHPASIKRIVPQHCRESTCLDVQNLLLSSAIASWSQDLPDISRVKPPLLQVASICLLCNVARSACALRPETGFEEQRQSSCPASSIPNVKALAIRSARAESSCHNRACLSNPSHLQGCRLGSWNRKQSLLSSVTVTSNHNTQIVGLVPKIGITQACPSKNCRATAHLTAFRNSRADMNVVLAVRGSASANPMLGNGSRSTFSINRRRYRGHSAFRWAPLQRLDMNCRLHRDAEPGSGVAPTTVGTKVRRYMYILSSSGKVSETAAKRSSHQSKWREGTTFSRSCLEAVLNSDVMAHRHHSPGFHSMSSIQFSI</sequence>
<gene>
    <name evidence="1" type="ORF">M421DRAFT_424897</name>
</gene>
<dbReference type="AlphaFoldDB" id="A0A6A5REX7"/>
<evidence type="ECO:0000313" key="1">
    <source>
        <dbReference type="EMBL" id="KAF1924257.1"/>
    </source>
</evidence>
<keyword evidence="2" id="KW-1185">Reference proteome</keyword>
<proteinExistence type="predicted"/>
<dbReference type="GeneID" id="54351566"/>
<protein>
    <submittedName>
        <fullName evidence="1">Uncharacterized protein</fullName>
    </submittedName>
</protein>
<name>A0A6A5REX7_9PLEO</name>